<evidence type="ECO:0000313" key="2">
    <source>
        <dbReference type="EMBL" id="AMX01053.1"/>
    </source>
</evidence>
<evidence type="ECO:0000313" key="3">
    <source>
        <dbReference type="Proteomes" id="UP000076021"/>
    </source>
</evidence>
<dbReference type="EMBL" id="CP014806">
    <property type="protein sequence ID" value="AMX01053.1"/>
    <property type="molecule type" value="Genomic_DNA"/>
</dbReference>
<evidence type="ECO:0000256" key="1">
    <source>
        <dbReference type="SAM" id="Phobius"/>
    </source>
</evidence>
<dbReference type="OrthoDB" id="1698854at2"/>
<reference evidence="3" key="2">
    <citation type="submission" date="2016-03" db="EMBL/GenBank/DDBJ databases">
        <authorList>
            <person name="Ploux O."/>
        </authorList>
    </citation>
    <scope>NUCLEOTIDE SEQUENCE [LARGE SCALE GENOMIC DNA]</scope>
    <source>
        <strain evidence="3">PP9</strain>
    </source>
</reference>
<dbReference type="InterPro" id="IPR010718">
    <property type="entry name" value="DUF1294"/>
</dbReference>
<dbReference type="Proteomes" id="UP000076021">
    <property type="component" value="Chromosome"/>
</dbReference>
<name>A0A143HH86_9BACL</name>
<dbReference type="KEGG" id="rst:ATY39_08920"/>
<keyword evidence="1" id="KW-0812">Transmembrane</keyword>
<dbReference type="Pfam" id="PF06961">
    <property type="entry name" value="DUF1294"/>
    <property type="match status" value="1"/>
</dbReference>
<evidence type="ECO:0008006" key="4">
    <source>
        <dbReference type="Google" id="ProtNLM"/>
    </source>
</evidence>
<dbReference type="AlphaFoldDB" id="A0A143HH86"/>
<dbReference type="STRING" id="241244.ATY39_08920"/>
<keyword evidence="1" id="KW-0472">Membrane</keyword>
<protein>
    <recommendedName>
        <fullName evidence="4">DUF1294 domain-containing protein</fullName>
    </recommendedName>
</protein>
<feature type="transmembrane region" description="Helical" evidence="1">
    <location>
        <begin position="20"/>
        <end position="40"/>
    </location>
</feature>
<reference evidence="2 3" key="1">
    <citation type="journal article" date="2016" name="Genome Announc.">
        <title>Whole-Genome Sequence of Rummeliibacillus stabekisii Strain PP9 Isolated from Antarctic Soil.</title>
        <authorList>
            <person name="da Mota F.F."/>
            <person name="Vollu R.E."/>
            <person name="Jurelevicius D."/>
            <person name="Seldin L."/>
        </authorList>
    </citation>
    <scope>NUCLEOTIDE SEQUENCE [LARGE SCALE GENOMIC DNA]</scope>
    <source>
        <strain evidence="2 3">PP9</strain>
    </source>
</reference>
<accession>A0A143HH86</accession>
<feature type="transmembrane region" description="Helical" evidence="1">
    <location>
        <begin position="46"/>
        <end position="67"/>
    </location>
</feature>
<gene>
    <name evidence="2" type="ORF">ATY39_08920</name>
</gene>
<keyword evidence="1" id="KW-1133">Transmembrane helix</keyword>
<proteinExistence type="predicted"/>
<keyword evidence="3" id="KW-1185">Reference proteome</keyword>
<organism evidence="2 3">
    <name type="scientific">Rummeliibacillus stabekisii</name>
    <dbReference type="NCBI Taxonomy" id="241244"/>
    <lineage>
        <taxon>Bacteria</taxon>
        <taxon>Bacillati</taxon>
        <taxon>Bacillota</taxon>
        <taxon>Bacilli</taxon>
        <taxon>Bacillales</taxon>
        <taxon>Caryophanaceae</taxon>
        <taxon>Rummeliibacillus</taxon>
    </lineage>
</organism>
<sequence>MGVDKRKAIYKQWRIPEKRLWFIAMVGGAVGTWLGMMVFHHKSRRIHFVIGFTVLAIIDISIMLFLFN</sequence>